<organism evidence="2 3">
    <name type="scientific">Decorospora gaudefroyi</name>
    <dbReference type="NCBI Taxonomy" id="184978"/>
    <lineage>
        <taxon>Eukaryota</taxon>
        <taxon>Fungi</taxon>
        <taxon>Dikarya</taxon>
        <taxon>Ascomycota</taxon>
        <taxon>Pezizomycotina</taxon>
        <taxon>Dothideomycetes</taxon>
        <taxon>Pleosporomycetidae</taxon>
        <taxon>Pleosporales</taxon>
        <taxon>Pleosporineae</taxon>
        <taxon>Pleosporaceae</taxon>
        <taxon>Decorospora</taxon>
    </lineage>
</organism>
<dbReference type="EMBL" id="ML975272">
    <property type="protein sequence ID" value="KAF1836547.1"/>
    <property type="molecule type" value="Genomic_DNA"/>
</dbReference>
<name>A0A6A5KKX5_9PLEO</name>
<evidence type="ECO:0000313" key="3">
    <source>
        <dbReference type="Proteomes" id="UP000800040"/>
    </source>
</evidence>
<keyword evidence="3" id="KW-1185">Reference proteome</keyword>
<evidence type="ECO:0000256" key="1">
    <source>
        <dbReference type="SAM" id="MobiDB-lite"/>
    </source>
</evidence>
<sequence length="407" mass="45190">MVVLVDLEDDETPSSPFEHHAHTAGLVSTKPLHHSLAPPPAENVVNLAKVAGAVDERPNPNINGFSAALSCYPIVRQLAAQLDLNTLDDLSRTCRQFRANLLDYRSQLVKHTLHCCNEKLTTGRVGKCARDMVGECQRCARVVCRNCTMKPPPTPTLRARHRRLCRTCTKAPLPLLLARQKQSSSSETSSPPASPITRPVVFESDSTRAFTAPAFERTPCNCDHVVWLCAPCGKDLRNADTMYVRGWSWRTRYSHYLGGVGTGAGEGNEGVECGRKRACLGARNVEHETCEQDVLGALESSHTPESPERWRGTSYLAQEIEGIGGVLKVKHKKQVRVGECVKLYEDEKEKSIQYLEREARAELRSWCSWCQRVVLSKKDKAELDGVRPTSSSASSMSSNQSKPSYRY</sequence>
<dbReference type="OrthoDB" id="5288318at2759"/>
<evidence type="ECO:0000313" key="2">
    <source>
        <dbReference type="EMBL" id="KAF1836547.1"/>
    </source>
</evidence>
<proteinExistence type="predicted"/>
<feature type="compositionally biased region" description="Low complexity" evidence="1">
    <location>
        <begin position="390"/>
        <end position="407"/>
    </location>
</feature>
<accession>A0A6A5KKX5</accession>
<dbReference type="AlphaFoldDB" id="A0A6A5KKX5"/>
<feature type="region of interest" description="Disordered" evidence="1">
    <location>
        <begin position="179"/>
        <end position="200"/>
    </location>
</feature>
<feature type="region of interest" description="Disordered" evidence="1">
    <location>
        <begin position="381"/>
        <end position="407"/>
    </location>
</feature>
<dbReference type="Proteomes" id="UP000800040">
    <property type="component" value="Unassembled WGS sequence"/>
</dbReference>
<reference evidence="2" key="1">
    <citation type="submission" date="2020-01" db="EMBL/GenBank/DDBJ databases">
        <authorList>
            <consortium name="DOE Joint Genome Institute"/>
            <person name="Haridas S."/>
            <person name="Albert R."/>
            <person name="Binder M."/>
            <person name="Bloem J."/>
            <person name="Labutti K."/>
            <person name="Salamov A."/>
            <person name="Andreopoulos B."/>
            <person name="Baker S.E."/>
            <person name="Barry K."/>
            <person name="Bills G."/>
            <person name="Bluhm B.H."/>
            <person name="Cannon C."/>
            <person name="Castanera R."/>
            <person name="Culley D.E."/>
            <person name="Daum C."/>
            <person name="Ezra D."/>
            <person name="Gonzalez J.B."/>
            <person name="Henrissat B."/>
            <person name="Kuo A."/>
            <person name="Liang C."/>
            <person name="Lipzen A."/>
            <person name="Lutzoni F."/>
            <person name="Magnuson J."/>
            <person name="Mondo S."/>
            <person name="Nolan M."/>
            <person name="Ohm R."/>
            <person name="Pangilinan J."/>
            <person name="Park H.-J."/>
            <person name="Ramirez L."/>
            <person name="Alfaro M."/>
            <person name="Sun H."/>
            <person name="Tritt A."/>
            <person name="Yoshinaga Y."/>
            <person name="Zwiers L.-H."/>
            <person name="Turgeon B.G."/>
            <person name="Goodwin S.B."/>
            <person name="Spatafora J.W."/>
            <person name="Crous P.W."/>
            <person name="Grigoriev I.V."/>
        </authorList>
    </citation>
    <scope>NUCLEOTIDE SEQUENCE</scope>
    <source>
        <strain evidence="2">P77</strain>
    </source>
</reference>
<gene>
    <name evidence="2" type="ORF">BDW02DRAFT_587354</name>
</gene>
<protein>
    <submittedName>
        <fullName evidence="2">Uncharacterized protein</fullName>
    </submittedName>
</protein>